<dbReference type="PRINTS" id="PR00507">
    <property type="entry name" value="N12N6MTFRASE"/>
</dbReference>
<keyword evidence="1" id="KW-0489">Methyltransferase</keyword>
<proteinExistence type="predicted"/>
<dbReference type="RefSeq" id="WP_212191648.1">
    <property type="nucleotide sequence ID" value="NZ_JAGTAR010000021.1"/>
</dbReference>
<protein>
    <submittedName>
        <fullName evidence="1">Class I SAM-dependent methyltransferase</fullName>
    </submittedName>
</protein>
<reference evidence="1" key="2">
    <citation type="submission" date="2021-04" db="EMBL/GenBank/DDBJ databases">
        <authorList>
            <person name="Zhang T."/>
            <person name="Zhang Y."/>
            <person name="Lu D."/>
            <person name="Zuo D."/>
            <person name="Du Z."/>
        </authorList>
    </citation>
    <scope>NUCLEOTIDE SEQUENCE</scope>
    <source>
        <strain evidence="1">JR1</strain>
    </source>
</reference>
<dbReference type="InterPro" id="IPR029063">
    <property type="entry name" value="SAM-dependent_MTases_sf"/>
</dbReference>
<accession>A0A941F640</accession>
<dbReference type="AlphaFoldDB" id="A0A941F640"/>
<comment type="caution">
    <text evidence="1">The sequence shown here is derived from an EMBL/GenBank/DDBJ whole genome shotgun (WGS) entry which is preliminary data.</text>
</comment>
<dbReference type="GO" id="GO:0003676">
    <property type="term" value="F:nucleic acid binding"/>
    <property type="evidence" value="ECO:0007669"/>
    <property type="project" value="InterPro"/>
</dbReference>
<dbReference type="GO" id="GO:0032259">
    <property type="term" value="P:methylation"/>
    <property type="evidence" value="ECO:0007669"/>
    <property type="project" value="UniProtKB-KW"/>
</dbReference>
<organism evidence="1 2">
    <name type="scientific">Carboxylicivirga sediminis</name>
    <dbReference type="NCBI Taxonomy" id="2006564"/>
    <lineage>
        <taxon>Bacteria</taxon>
        <taxon>Pseudomonadati</taxon>
        <taxon>Bacteroidota</taxon>
        <taxon>Bacteroidia</taxon>
        <taxon>Marinilabiliales</taxon>
        <taxon>Marinilabiliaceae</taxon>
        <taxon>Carboxylicivirga</taxon>
    </lineage>
</organism>
<dbReference type="Proteomes" id="UP000679220">
    <property type="component" value="Unassembled WGS sequence"/>
</dbReference>
<dbReference type="Gene3D" id="3.40.50.150">
    <property type="entry name" value="Vaccinia Virus protein VP39"/>
    <property type="match status" value="1"/>
</dbReference>
<evidence type="ECO:0000313" key="2">
    <source>
        <dbReference type="Proteomes" id="UP000679220"/>
    </source>
</evidence>
<dbReference type="SUPFAM" id="SSF53335">
    <property type="entry name" value="S-adenosyl-L-methionine-dependent methyltransferases"/>
    <property type="match status" value="1"/>
</dbReference>
<evidence type="ECO:0000313" key="1">
    <source>
        <dbReference type="EMBL" id="MBR8536618.1"/>
    </source>
</evidence>
<dbReference type="CDD" id="cd02440">
    <property type="entry name" value="AdoMet_MTases"/>
    <property type="match status" value="1"/>
</dbReference>
<reference evidence="1" key="1">
    <citation type="journal article" date="2018" name="Int. J. Syst. Evol. Microbiol.">
        <title>Carboxylicivirga sediminis sp. nov., isolated from coastal sediment.</title>
        <authorList>
            <person name="Wang F.Q."/>
            <person name="Ren L.H."/>
            <person name="Zou R.J."/>
            <person name="Sun Y.Z."/>
            <person name="Liu X.J."/>
            <person name="Jiang F."/>
            <person name="Liu L.J."/>
        </authorList>
    </citation>
    <scope>NUCLEOTIDE SEQUENCE</scope>
    <source>
        <strain evidence="1">JR1</strain>
    </source>
</reference>
<dbReference type="GO" id="GO:0008168">
    <property type="term" value="F:methyltransferase activity"/>
    <property type="evidence" value="ECO:0007669"/>
    <property type="project" value="UniProtKB-KW"/>
</dbReference>
<dbReference type="EMBL" id="JAGTAR010000021">
    <property type="protein sequence ID" value="MBR8536618.1"/>
    <property type="molecule type" value="Genomic_DNA"/>
</dbReference>
<dbReference type="PROSITE" id="PS00092">
    <property type="entry name" value="N6_MTASE"/>
    <property type="match status" value="1"/>
</dbReference>
<dbReference type="InterPro" id="IPR002052">
    <property type="entry name" value="DNA_methylase_N6_adenine_CS"/>
</dbReference>
<gene>
    <name evidence="1" type="ORF">KDU71_13670</name>
</gene>
<sequence length="598" mass="67709">MDKKGYISRIREDLKGGRKHSKTTIESIAKSFGIANKNLVKEFTELAIILNAREIAHDSSLTTYEKYLDIVALYQSQVNLSMRTSMSVLMQQYSTPAPISLLASSYILKSGSLSGYKAFKNIVKGGTKGKIVGNAHLTNDKNDFPKYLEPSAGNGLLTIALPYHYTHVNELDDVRLANLKEQPFAKVSSWDALKPPAAYDRTFDGIVTNPPFGSLSQPELFGKFKIKRLEHAMALNALRCMKDDGKAAIIIGGHTTWDEHGRVTAGTNRIFLNYLYHFYNVEDIIPINGKKLYSRQGTSINTRLILIDGAKAVPDGAAPLKNKLHSTVVNTHEELWDRVGLGNSTSPKPQTKDVKVIKLRAKAILIKQKQLSLGKLPTTNRPLRILVACEESQTVTMALRSQGHEAYSCDILPTTGNHPEWHIQGDVLNQLDKGWDMMIAFPPCTYLTVSGNAWMHDPERQKERKKALAFIRKLMKAPIDKIAIENPIGVISTAIRKPDQIIQPYYFGDNAKKSTCLWLKNLPLLEPTDMLDEDQLEYKHWYDKKKKRWRRQPLWYYKARDLSDEERRRVRSKTFQGIADAMADQWTEKQQANNRKTA</sequence>
<name>A0A941F640_9BACT</name>
<keyword evidence="1" id="KW-0808">Transferase</keyword>
<keyword evidence="2" id="KW-1185">Reference proteome</keyword>